<comment type="caution">
    <text evidence="4">The sequence shown here is derived from an EMBL/GenBank/DDBJ whole genome shotgun (WGS) entry which is preliminary data.</text>
</comment>
<gene>
    <name evidence="4" type="ORF">Ahy_B05g079299</name>
</gene>
<evidence type="ECO:0000259" key="3">
    <source>
        <dbReference type="Pfam" id="PF01569"/>
    </source>
</evidence>
<dbReference type="SUPFAM" id="SSF48317">
    <property type="entry name" value="Acid phosphatase/Vanadium-dependent haloperoxidase"/>
    <property type="match status" value="1"/>
</dbReference>
<evidence type="ECO:0000313" key="4">
    <source>
        <dbReference type="EMBL" id="RYR10813.1"/>
    </source>
</evidence>
<dbReference type="Gene3D" id="1.20.144.10">
    <property type="entry name" value="Phosphatidic acid phosphatase type 2/haloperoxidase"/>
    <property type="match status" value="1"/>
</dbReference>
<dbReference type="GO" id="GO:0006487">
    <property type="term" value="P:protein N-linked glycosylation"/>
    <property type="evidence" value="ECO:0007669"/>
    <property type="project" value="TreeGrafter"/>
</dbReference>
<evidence type="ECO:0000313" key="5">
    <source>
        <dbReference type="Proteomes" id="UP000289738"/>
    </source>
</evidence>
<feature type="domain" description="Phosphatidic acid phosphatase type 2/haloperoxidase" evidence="3">
    <location>
        <begin position="142"/>
        <end position="254"/>
    </location>
</feature>
<sequence>MALLPTTTALSHNLSSHLPRTTLLRHTHPFKKNTSFALTFSASRSVLFGGAVTRTHFLGGNKIWVSSNTMNEFTQPSAFRDRERDDIKQVFEQESFIDGSTEVQPNILFRDIEPRLNRLSKWIVAVSFGGFILWSHDIEEALWIFAGSILNSFLSVLLKNILNQERPSALKSDPGMPSTHAQSIFFVVFFFIFSTVELLGLNVYSIVLSGLYLTCGSYFSYLRVSQQLHTMNQVVVGATIGSIMSLVWYWLWNAFIQDAYQSSLFVRIIGLSGSIGICICFVVFVIRHWLKDD</sequence>
<dbReference type="PANTHER" id="PTHR11247">
    <property type="entry name" value="PALMITOYL-PROTEIN THIOESTERASE/DOLICHYLDIPHOSPHATASE 1"/>
    <property type="match status" value="1"/>
</dbReference>
<reference evidence="4 5" key="1">
    <citation type="submission" date="2019-01" db="EMBL/GenBank/DDBJ databases">
        <title>Sequencing of cultivated peanut Arachis hypogaea provides insights into genome evolution and oil improvement.</title>
        <authorList>
            <person name="Chen X."/>
        </authorList>
    </citation>
    <scope>NUCLEOTIDE SEQUENCE [LARGE SCALE GENOMIC DNA]</scope>
    <source>
        <strain evidence="5">cv. Fuhuasheng</strain>
        <tissue evidence="4">Leaves</tissue>
    </source>
</reference>
<feature type="transmembrane region" description="Helical" evidence="2">
    <location>
        <begin position="264"/>
        <end position="286"/>
    </location>
</feature>
<name>A0A444Z9F7_ARAHY</name>
<evidence type="ECO:0000256" key="1">
    <source>
        <dbReference type="ARBA" id="ARBA00022801"/>
    </source>
</evidence>
<dbReference type="OrthoDB" id="302705at2759"/>
<keyword evidence="5" id="KW-1185">Reference proteome</keyword>
<dbReference type="Pfam" id="PF01569">
    <property type="entry name" value="PAP2"/>
    <property type="match status" value="1"/>
</dbReference>
<dbReference type="PANTHER" id="PTHR11247:SF40">
    <property type="entry name" value="LIPID PHOSPHATE PHOSPHATASE EPSILON 1, CHLOROPLASTIC"/>
    <property type="match status" value="1"/>
</dbReference>
<protein>
    <recommendedName>
        <fullName evidence="3">Phosphatidic acid phosphatase type 2/haloperoxidase domain-containing protein</fullName>
    </recommendedName>
</protein>
<proteinExistence type="predicted"/>
<dbReference type="AlphaFoldDB" id="A0A444Z9F7"/>
<feature type="transmembrane region" description="Helical" evidence="2">
    <location>
        <begin position="179"/>
        <end position="196"/>
    </location>
</feature>
<feature type="transmembrane region" description="Helical" evidence="2">
    <location>
        <begin position="234"/>
        <end position="252"/>
    </location>
</feature>
<dbReference type="Proteomes" id="UP000289738">
    <property type="component" value="Chromosome B05"/>
</dbReference>
<keyword evidence="1" id="KW-0378">Hydrolase</keyword>
<keyword evidence="2" id="KW-0472">Membrane</keyword>
<dbReference type="GO" id="GO:0047874">
    <property type="term" value="F:dolichyldiphosphatase activity"/>
    <property type="evidence" value="ECO:0007669"/>
    <property type="project" value="TreeGrafter"/>
</dbReference>
<feature type="transmembrane region" description="Helical" evidence="2">
    <location>
        <begin position="141"/>
        <end position="158"/>
    </location>
</feature>
<dbReference type="EMBL" id="SDMP01000015">
    <property type="protein sequence ID" value="RYR10813.1"/>
    <property type="molecule type" value="Genomic_DNA"/>
</dbReference>
<accession>A0A444Z9F7</accession>
<evidence type="ECO:0000256" key="2">
    <source>
        <dbReference type="SAM" id="Phobius"/>
    </source>
</evidence>
<dbReference type="STRING" id="3818.A0A444Z9F7"/>
<keyword evidence="2" id="KW-1133">Transmembrane helix</keyword>
<dbReference type="InterPro" id="IPR036938">
    <property type="entry name" value="PAP2/HPO_sf"/>
</dbReference>
<dbReference type="GO" id="GO:0008610">
    <property type="term" value="P:lipid biosynthetic process"/>
    <property type="evidence" value="ECO:0007669"/>
    <property type="project" value="TreeGrafter"/>
</dbReference>
<organism evidence="4 5">
    <name type="scientific">Arachis hypogaea</name>
    <name type="common">Peanut</name>
    <dbReference type="NCBI Taxonomy" id="3818"/>
    <lineage>
        <taxon>Eukaryota</taxon>
        <taxon>Viridiplantae</taxon>
        <taxon>Streptophyta</taxon>
        <taxon>Embryophyta</taxon>
        <taxon>Tracheophyta</taxon>
        <taxon>Spermatophyta</taxon>
        <taxon>Magnoliopsida</taxon>
        <taxon>eudicotyledons</taxon>
        <taxon>Gunneridae</taxon>
        <taxon>Pentapetalae</taxon>
        <taxon>rosids</taxon>
        <taxon>fabids</taxon>
        <taxon>Fabales</taxon>
        <taxon>Fabaceae</taxon>
        <taxon>Papilionoideae</taxon>
        <taxon>50 kb inversion clade</taxon>
        <taxon>dalbergioids sensu lato</taxon>
        <taxon>Dalbergieae</taxon>
        <taxon>Pterocarpus clade</taxon>
        <taxon>Arachis</taxon>
    </lineage>
</organism>
<dbReference type="GO" id="GO:0005789">
    <property type="term" value="C:endoplasmic reticulum membrane"/>
    <property type="evidence" value="ECO:0007669"/>
    <property type="project" value="TreeGrafter"/>
</dbReference>
<keyword evidence="2" id="KW-0812">Transmembrane</keyword>
<dbReference type="InterPro" id="IPR000326">
    <property type="entry name" value="PAP2/HPO"/>
</dbReference>